<protein>
    <submittedName>
        <fullName evidence="1">Uncharacterized protein</fullName>
    </submittedName>
</protein>
<gene>
    <name evidence="1" type="ORF">HPB50_006049</name>
</gene>
<organism evidence="1 2">
    <name type="scientific">Hyalomma asiaticum</name>
    <name type="common">Tick</name>
    <dbReference type="NCBI Taxonomy" id="266040"/>
    <lineage>
        <taxon>Eukaryota</taxon>
        <taxon>Metazoa</taxon>
        <taxon>Ecdysozoa</taxon>
        <taxon>Arthropoda</taxon>
        <taxon>Chelicerata</taxon>
        <taxon>Arachnida</taxon>
        <taxon>Acari</taxon>
        <taxon>Parasitiformes</taxon>
        <taxon>Ixodida</taxon>
        <taxon>Ixodoidea</taxon>
        <taxon>Ixodidae</taxon>
        <taxon>Hyalomminae</taxon>
        <taxon>Hyalomma</taxon>
    </lineage>
</organism>
<accession>A0ACB7SFE6</accession>
<keyword evidence="2" id="KW-1185">Reference proteome</keyword>
<comment type="caution">
    <text evidence="1">The sequence shown here is derived from an EMBL/GenBank/DDBJ whole genome shotgun (WGS) entry which is preliminary data.</text>
</comment>
<dbReference type="EMBL" id="CM023484">
    <property type="protein sequence ID" value="KAH6932448.1"/>
    <property type="molecule type" value="Genomic_DNA"/>
</dbReference>
<reference evidence="1" key="1">
    <citation type="submission" date="2020-05" db="EMBL/GenBank/DDBJ databases">
        <title>Large-scale comparative analyses of tick genomes elucidate their genetic diversity and vector capacities.</title>
        <authorList>
            <person name="Jia N."/>
            <person name="Wang J."/>
            <person name="Shi W."/>
            <person name="Du L."/>
            <person name="Sun Y."/>
            <person name="Zhan W."/>
            <person name="Jiang J."/>
            <person name="Wang Q."/>
            <person name="Zhang B."/>
            <person name="Ji P."/>
            <person name="Sakyi L.B."/>
            <person name="Cui X."/>
            <person name="Yuan T."/>
            <person name="Jiang B."/>
            <person name="Yang W."/>
            <person name="Lam T.T.-Y."/>
            <person name="Chang Q."/>
            <person name="Ding S."/>
            <person name="Wang X."/>
            <person name="Zhu J."/>
            <person name="Ruan X."/>
            <person name="Zhao L."/>
            <person name="Wei J."/>
            <person name="Que T."/>
            <person name="Du C."/>
            <person name="Cheng J."/>
            <person name="Dai P."/>
            <person name="Han X."/>
            <person name="Huang E."/>
            <person name="Gao Y."/>
            <person name="Liu J."/>
            <person name="Shao H."/>
            <person name="Ye R."/>
            <person name="Li L."/>
            <person name="Wei W."/>
            <person name="Wang X."/>
            <person name="Wang C."/>
            <person name="Yang T."/>
            <person name="Huo Q."/>
            <person name="Li W."/>
            <person name="Guo W."/>
            <person name="Chen H."/>
            <person name="Zhou L."/>
            <person name="Ni X."/>
            <person name="Tian J."/>
            <person name="Zhou Y."/>
            <person name="Sheng Y."/>
            <person name="Liu T."/>
            <person name="Pan Y."/>
            <person name="Xia L."/>
            <person name="Li J."/>
            <person name="Zhao F."/>
            <person name="Cao W."/>
        </authorList>
    </citation>
    <scope>NUCLEOTIDE SEQUENCE</scope>
    <source>
        <strain evidence="1">Hyas-2018</strain>
    </source>
</reference>
<evidence type="ECO:0000313" key="2">
    <source>
        <dbReference type="Proteomes" id="UP000821845"/>
    </source>
</evidence>
<name>A0ACB7SFE6_HYAAI</name>
<evidence type="ECO:0000313" key="1">
    <source>
        <dbReference type="EMBL" id="KAH6932448.1"/>
    </source>
</evidence>
<dbReference type="Proteomes" id="UP000821845">
    <property type="component" value="Chromosome 4"/>
</dbReference>
<sequence>MGWVHSRNNGDFAQRQCELAKEKVYVKTQQPNYDPGKNATVFTVCGKVVRSSYVDAVNLTECLDPRGYSETSFYLHGMLKVTGGIDEFGGIRWELLVCYIFTWFFIFVCTAQGVAAVGRISAPMAFLPACLMVAMAARALYLPGAQRSVWEQFQPRWSCLWDSKAWSDACFFVMTGLAIGLGQLHSLASYNSFDTRTLYWCYFLLPVGMTVSNILCSVIVFGMGGSLAKQLGMCFADFETYTFVFPFVIFAEVVKNLNWPKFWSGIFYGGVFLLSIDEMIFNVCTVVCCAEDLFPSLRWNMNQTVFFVCVGMFISGFPTVTQAGAYIIRLLQEHTVKRIMSHFIPIVEICTFFGIYGLKRFSFDMEFMWGRPPHRYFTVCWLLLCPVIMAATYVDHMLTYSPPVYNGLQYPGEYEALAWIIGCTGLLQVPIGAFACVLENVRYPARAFQPEYHWEPNTAQRVNAYFEELEEQGDSSAEVQGVLYEATEALEVSVDPDEPLAFKPQMDATSEA</sequence>
<proteinExistence type="predicted"/>